<dbReference type="EMBL" id="JAOZEV010000018">
    <property type="protein sequence ID" value="MCV9934150.1"/>
    <property type="molecule type" value="Genomic_DNA"/>
</dbReference>
<reference evidence="1" key="1">
    <citation type="submission" date="2022-10" db="EMBL/GenBank/DDBJ databases">
        <title>Two novel species of Flavobacterium.</title>
        <authorList>
            <person name="Liu Q."/>
            <person name="Xin Y.-H."/>
        </authorList>
    </citation>
    <scope>NUCLEOTIDE SEQUENCE</scope>
    <source>
        <strain evidence="1">LS1R47</strain>
    </source>
</reference>
<organism evidence="1 2">
    <name type="scientific">Flavobacterium frigoritolerans</name>
    <dbReference type="NCBI Taxonomy" id="2987686"/>
    <lineage>
        <taxon>Bacteria</taxon>
        <taxon>Pseudomonadati</taxon>
        <taxon>Bacteroidota</taxon>
        <taxon>Flavobacteriia</taxon>
        <taxon>Flavobacteriales</taxon>
        <taxon>Flavobacteriaceae</taxon>
        <taxon>Flavobacterium</taxon>
    </lineage>
</organism>
<evidence type="ECO:0000313" key="1">
    <source>
        <dbReference type="EMBL" id="MCV9934150.1"/>
    </source>
</evidence>
<protein>
    <submittedName>
        <fullName evidence="1">Uncharacterized protein</fullName>
    </submittedName>
</protein>
<comment type="caution">
    <text evidence="1">The sequence shown here is derived from an EMBL/GenBank/DDBJ whole genome shotgun (WGS) entry which is preliminary data.</text>
</comment>
<name>A0A9X3C9L8_9FLAO</name>
<accession>A0A9X3C9L8</accession>
<proteinExistence type="predicted"/>
<gene>
    <name evidence="1" type="ORF">OIU80_17850</name>
</gene>
<keyword evidence="2" id="KW-1185">Reference proteome</keyword>
<evidence type="ECO:0000313" key="2">
    <source>
        <dbReference type="Proteomes" id="UP001151133"/>
    </source>
</evidence>
<dbReference type="RefSeq" id="WP_264288341.1">
    <property type="nucleotide sequence ID" value="NZ_JAOZEV010000018.1"/>
</dbReference>
<dbReference type="Proteomes" id="UP001151133">
    <property type="component" value="Unassembled WGS sequence"/>
</dbReference>
<sequence length="274" mass="31044">MSAANPDTRILKLVKDKNGNVLLMKLDDTLITSFNPAQNLLRIPEAPNKFKIQSNATFGENPLVLDYTQVNCDLCVPVIEARNFNDFLLELSKKFFFFKGSSDGGTSAPSNCKCSLYGIVRPTFVYTKTLITKNSKFIRLKNTVSEHWGLKIQYGGYLEESLEPYFKPYFGGSDLMPDTEIGLQVESLVSLDDMFIRLFISTRREDFDVYFIVNPDSNTFTLLNADPTYFVSTADYQFDANSDTLTVQSLKATEDPLSFYVRWKNVPELEGIPT</sequence>
<dbReference type="AlphaFoldDB" id="A0A9X3C9L8"/>